<dbReference type="Proteomes" id="UP001381693">
    <property type="component" value="Unassembled WGS sequence"/>
</dbReference>
<comment type="caution">
    <text evidence="1">The sequence shown here is derived from an EMBL/GenBank/DDBJ whole genome shotgun (WGS) entry which is preliminary data.</text>
</comment>
<proteinExistence type="predicted"/>
<accession>A0AAN9A0X8</accession>
<feature type="non-terminal residue" evidence="1">
    <location>
        <position position="1"/>
    </location>
</feature>
<protein>
    <submittedName>
        <fullName evidence="1">Uncharacterized protein</fullName>
    </submittedName>
</protein>
<evidence type="ECO:0000313" key="1">
    <source>
        <dbReference type="EMBL" id="KAK7070359.1"/>
    </source>
</evidence>
<reference evidence="1 2" key="1">
    <citation type="submission" date="2023-11" db="EMBL/GenBank/DDBJ databases">
        <title>Halocaridina rubra genome assembly.</title>
        <authorList>
            <person name="Smith C."/>
        </authorList>
    </citation>
    <scope>NUCLEOTIDE SEQUENCE [LARGE SCALE GENOMIC DNA]</scope>
    <source>
        <strain evidence="1">EP-1</strain>
        <tissue evidence="1">Whole</tissue>
    </source>
</reference>
<name>A0AAN9A0X8_HALRR</name>
<feature type="non-terminal residue" evidence="1">
    <location>
        <position position="53"/>
    </location>
</feature>
<dbReference type="EMBL" id="JAXCGZ010015407">
    <property type="protein sequence ID" value="KAK7070359.1"/>
    <property type="molecule type" value="Genomic_DNA"/>
</dbReference>
<keyword evidence="2" id="KW-1185">Reference proteome</keyword>
<dbReference type="AlphaFoldDB" id="A0AAN9A0X8"/>
<evidence type="ECO:0000313" key="2">
    <source>
        <dbReference type="Proteomes" id="UP001381693"/>
    </source>
</evidence>
<organism evidence="1 2">
    <name type="scientific">Halocaridina rubra</name>
    <name type="common">Hawaiian red shrimp</name>
    <dbReference type="NCBI Taxonomy" id="373956"/>
    <lineage>
        <taxon>Eukaryota</taxon>
        <taxon>Metazoa</taxon>
        <taxon>Ecdysozoa</taxon>
        <taxon>Arthropoda</taxon>
        <taxon>Crustacea</taxon>
        <taxon>Multicrustacea</taxon>
        <taxon>Malacostraca</taxon>
        <taxon>Eumalacostraca</taxon>
        <taxon>Eucarida</taxon>
        <taxon>Decapoda</taxon>
        <taxon>Pleocyemata</taxon>
        <taxon>Caridea</taxon>
        <taxon>Atyoidea</taxon>
        <taxon>Atyidae</taxon>
        <taxon>Halocaridina</taxon>
    </lineage>
</organism>
<sequence>ITKAKVAIIKSSLAPVGRRQRARPRVQSHLSRKWHGTWGNEQFRLSAFLCRNP</sequence>
<gene>
    <name evidence="1" type="ORF">SK128_012913</name>
</gene>